<dbReference type="AlphaFoldDB" id="A0A9Q0BBY1"/>
<dbReference type="SUPFAM" id="SSF53474">
    <property type="entry name" value="alpha/beta-Hydrolases"/>
    <property type="match status" value="1"/>
</dbReference>
<keyword evidence="1" id="KW-0472">Membrane</keyword>
<keyword evidence="1" id="KW-0812">Transmembrane</keyword>
<protein>
    <recommendedName>
        <fullName evidence="2">Peptidase S33 tripeptidyl aminopeptidase-like C-terminal domain-containing protein</fullName>
    </recommendedName>
</protein>
<dbReference type="GeneID" id="75829527"/>
<evidence type="ECO:0000256" key="1">
    <source>
        <dbReference type="SAM" id="Phobius"/>
    </source>
</evidence>
<evidence type="ECO:0000313" key="3">
    <source>
        <dbReference type="EMBL" id="KAI6780242.1"/>
    </source>
</evidence>
<sequence>MIEKSARTTPRDNHPSQQRPPWAYYSTLIVITLLPALIYYPPLWKSLISTFSAVNAKRMTSYPHETIQWTSCGKTTDHPLECAYHTVPSDHFNASNPGTGQFPIIRLRGKSAVAGRNLLVNPGGPGNSGIDYVTKAGKHINTLVGEDHHIVSWAPRPRARFQWHRATPTTHRGSNMVASETGTLSLIHRTPMRGPRPLRRRVANAFQYYISEPDMEMMTDTDRTFVGFLEECVAAGDDCPLTQVSTSKDALLESTHYGTIDFRGLFIDVIFPHLQALSGWHLLASKLAPLLQGNATEFFLQYAQMSQYSINTDAFHMIMSNDGLTGPAHWPQDLESLLEGILPKLRGSRFARLANERFYIKQQWKIPRTHPFSPYQGVKLETPPLILTQRYDAVTPVVSAISARDAFPGSRMVIINGYGHCSTALPSLCSARILRTYLNEGRLPETHEECEVDGPIFVRKGDEDDKIPKYVWEDEEKRKTYMAMRDFMKDLLEG</sequence>
<organism evidence="3 4">
    <name type="scientific">Emericellopsis cladophorae</name>
    <dbReference type="NCBI Taxonomy" id="2686198"/>
    <lineage>
        <taxon>Eukaryota</taxon>
        <taxon>Fungi</taxon>
        <taxon>Dikarya</taxon>
        <taxon>Ascomycota</taxon>
        <taxon>Pezizomycotina</taxon>
        <taxon>Sordariomycetes</taxon>
        <taxon>Hypocreomycetidae</taxon>
        <taxon>Hypocreales</taxon>
        <taxon>Bionectriaceae</taxon>
        <taxon>Emericellopsis</taxon>
    </lineage>
</organism>
<evidence type="ECO:0000259" key="2">
    <source>
        <dbReference type="Pfam" id="PF08386"/>
    </source>
</evidence>
<comment type="caution">
    <text evidence="3">The sequence shown here is derived from an EMBL/GenBank/DDBJ whole genome shotgun (WGS) entry which is preliminary data.</text>
</comment>
<dbReference type="Pfam" id="PF08386">
    <property type="entry name" value="Abhydrolase_4"/>
    <property type="match status" value="1"/>
</dbReference>
<dbReference type="OrthoDB" id="425534at2759"/>
<keyword evidence="1" id="KW-1133">Transmembrane helix</keyword>
<dbReference type="RefSeq" id="XP_051361098.1">
    <property type="nucleotide sequence ID" value="XM_051507735.1"/>
</dbReference>
<keyword evidence="4" id="KW-1185">Reference proteome</keyword>
<accession>A0A9Q0BBY1</accession>
<proteinExistence type="predicted"/>
<dbReference type="Proteomes" id="UP001055219">
    <property type="component" value="Unassembled WGS sequence"/>
</dbReference>
<dbReference type="InterPro" id="IPR013595">
    <property type="entry name" value="Pept_S33_TAP-like_C"/>
</dbReference>
<name>A0A9Q0BBY1_9HYPO</name>
<evidence type="ECO:0000313" key="4">
    <source>
        <dbReference type="Proteomes" id="UP001055219"/>
    </source>
</evidence>
<feature type="transmembrane region" description="Helical" evidence="1">
    <location>
        <begin position="21"/>
        <end position="40"/>
    </location>
</feature>
<gene>
    <name evidence="3" type="ORF">J7T54_003021</name>
</gene>
<dbReference type="InterPro" id="IPR029058">
    <property type="entry name" value="AB_hydrolase_fold"/>
</dbReference>
<reference evidence="3" key="1">
    <citation type="journal article" date="2021" name="J Fungi (Basel)">
        <title>Genomic and Metabolomic Analyses of the Marine Fungus Emericellopsis cladophorae: Insights into Saltwater Adaptability Mechanisms and Its Biosynthetic Potential.</title>
        <authorList>
            <person name="Goncalves M.F.M."/>
            <person name="Hilario S."/>
            <person name="Van de Peer Y."/>
            <person name="Esteves A.C."/>
            <person name="Alves A."/>
        </authorList>
    </citation>
    <scope>NUCLEOTIDE SEQUENCE</scope>
    <source>
        <strain evidence="3">MUM 19.33</strain>
    </source>
</reference>
<dbReference type="Gene3D" id="3.40.50.1820">
    <property type="entry name" value="alpha/beta hydrolase"/>
    <property type="match status" value="1"/>
</dbReference>
<feature type="domain" description="Peptidase S33 tripeptidyl aminopeptidase-like C-terminal" evidence="2">
    <location>
        <begin position="363"/>
        <end position="450"/>
    </location>
</feature>
<dbReference type="EMBL" id="JAGIXG020000035">
    <property type="protein sequence ID" value="KAI6780242.1"/>
    <property type="molecule type" value="Genomic_DNA"/>
</dbReference>
<reference evidence="3" key="2">
    <citation type="submission" date="2022-07" db="EMBL/GenBank/DDBJ databases">
        <authorList>
            <person name="Goncalves M.F.M."/>
            <person name="Hilario S."/>
            <person name="Van De Peer Y."/>
            <person name="Esteves A.C."/>
            <person name="Alves A."/>
        </authorList>
    </citation>
    <scope>NUCLEOTIDE SEQUENCE</scope>
    <source>
        <strain evidence="3">MUM 19.33</strain>
    </source>
</reference>